<organism evidence="6 7">
    <name type="scientific">Anaerotruncus massiliensis</name>
    <name type="common">ex Liu et al. 2021</name>
    <dbReference type="NCBI Taxonomy" id="2321404"/>
    <lineage>
        <taxon>Bacteria</taxon>
        <taxon>Bacillati</taxon>
        <taxon>Bacillota</taxon>
        <taxon>Clostridia</taxon>
        <taxon>Eubacteriales</taxon>
        <taxon>Oscillospiraceae</taxon>
        <taxon>Anaerotruncus</taxon>
    </lineage>
</organism>
<keyword evidence="1" id="KW-0805">Transcription regulation</keyword>
<reference evidence="6 7" key="1">
    <citation type="submission" date="2018-10" db="EMBL/GenBank/DDBJ databases">
        <title>Anaerotruncus faecis sp. nov., isolated from human feces.</title>
        <authorList>
            <person name="Wang Y.-J."/>
        </authorList>
    </citation>
    <scope>NUCLEOTIDE SEQUENCE [LARGE SCALE GENOMIC DNA]</scope>
    <source>
        <strain evidence="6 7">22A2-44</strain>
    </source>
</reference>
<keyword evidence="2" id="KW-0238">DNA-binding</keyword>
<dbReference type="Gene3D" id="3.40.50.10490">
    <property type="entry name" value="Glucose-6-phosphate isomerase like protein, domain 1"/>
    <property type="match status" value="1"/>
</dbReference>
<dbReference type="InterPro" id="IPR009057">
    <property type="entry name" value="Homeodomain-like_sf"/>
</dbReference>
<evidence type="ECO:0000256" key="2">
    <source>
        <dbReference type="ARBA" id="ARBA00023125"/>
    </source>
</evidence>
<protein>
    <submittedName>
        <fullName evidence="6">MurR/RpiR family transcriptional regulator</fullName>
    </submittedName>
</protein>
<dbReference type="EMBL" id="RCHT01000015">
    <property type="protein sequence ID" value="RLL10246.1"/>
    <property type="molecule type" value="Genomic_DNA"/>
</dbReference>
<dbReference type="Pfam" id="PF01418">
    <property type="entry name" value="HTH_6"/>
    <property type="match status" value="1"/>
</dbReference>
<evidence type="ECO:0000313" key="7">
    <source>
        <dbReference type="Proteomes" id="UP000276301"/>
    </source>
</evidence>
<keyword evidence="7" id="KW-1185">Reference proteome</keyword>
<evidence type="ECO:0000256" key="3">
    <source>
        <dbReference type="ARBA" id="ARBA00023163"/>
    </source>
</evidence>
<feature type="domain" description="SIS" evidence="5">
    <location>
        <begin position="128"/>
        <end position="268"/>
    </location>
</feature>
<proteinExistence type="predicted"/>
<dbReference type="PANTHER" id="PTHR30514">
    <property type="entry name" value="GLUCOKINASE"/>
    <property type="match status" value="1"/>
</dbReference>
<feature type="domain" description="HTH rpiR-type" evidence="4">
    <location>
        <begin position="9"/>
        <end position="85"/>
    </location>
</feature>
<comment type="caution">
    <text evidence="6">The sequence shown here is derived from an EMBL/GenBank/DDBJ whole genome shotgun (WGS) entry which is preliminary data.</text>
</comment>
<dbReference type="CDD" id="cd05013">
    <property type="entry name" value="SIS_RpiR"/>
    <property type="match status" value="1"/>
</dbReference>
<dbReference type="InterPro" id="IPR035472">
    <property type="entry name" value="RpiR-like_SIS"/>
</dbReference>
<dbReference type="AlphaFoldDB" id="A0A498CU84"/>
<dbReference type="GO" id="GO:1901135">
    <property type="term" value="P:carbohydrate derivative metabolic process"/>
    <property type="evidence" value="ECO:0007669"/>
    <property type="project" value="InterPro"/>
</dbReference>
<dbReference type="GO" id="GO:0097367">
    <property type="term" value="F:carbohydrate derivative binding"/>
    <property type="evidence" value="ECO:0007669"/>
    <property type="project" value="InterPro"/>
</dbReference>
<evidence type="ECO:0000313" key="6">
    <source>
        <dbReference type="EMBL" id="RLL10246.1"/>
    </source>
</evidence>
<name>A0A498CU84_9FIRM</name>
<dbReference type="InterPro" id="IPR047640">
    <property type="entry name" value="RpiR-like"/>
</dbReference>
<keyword evidence="3" id="KW-0804">Transcription</keyword>
<dbReference type="RefSeq" id="WP_101548718.1">
    <property type="nucleotide sequence ID" value="NZ_DBFSDP010000173.1"/>
</dbReference>
<dbReference type="PROSITE" id="PS51464">
    <property type="entry name" value="SIS"/>
    <property type="match status" value="1"/>
</dbReference>
<dbReference type="SUPFAM" id="SSF53697">
    <property type="entry name" value="SIS domain"/>
    <property type="match status" value="1"/>
</dbReference>
<dbReference type="Pfam" id="PF01380">
    <property type="entry name" value="SIS"/>
    <property type="match status" value="1"/>
</dbReference>
<evidence type="ECO:0000259" key="5">
    <source>
        <dbReference type="PROSITE" id="PS51464"/>
    </source>
</evidence>
<dbReference type="PROSITE" id="PS51071">
    <property type="entry name" value="HTH_RPIR"/>
    <property type="match status" value="1"/>
</dbReference>
<dbReference type="InterPro" id="IPR000281">
    <property type="entry name" value="HTH_RpiR"/>
</dbReference>
<evidence type="ECO:0000259" key="4">
    <source>
        <dbReference type="PROSITE" id="PS51071"/>
    </source>
</evidence>
<dbReference type="PANTHER" id="PTHR30514:SF1">
    <property type="entry name" value="HTH-TYPE TRANSCRIPTIONAL REGULATOR HEXR-RELATED"/>
    <property type="match status" value="1"/>
</dbReference>
<evidence type="ECO:0000256" key="1">
    <source>
        <dbReference type="ARBA" id="ARBA00023015"/>
    </source>
</evidence>
<dbReference type="InterPro" id="IPR036388">
    <property type="entry name" value="WH-like_DNA-bd_sf"/>
</dbReference>
<sequence length="296" mass="32557">MPQEMDSFSILKTKLQLILPSLPRSEKAAATYLIENLHRIGSLNLNTISAEIDASSATIIRLCKHMGYKGFLDFRNSVRMAERQPDDPGFATPVEQVSARELMRSVIDKNNETMLNTLALISDQYEPAAYALRKANIIIMFGNGDAIIPCQLISLKLMKIGKACVVLNDQDMQVFCASSMRFGDVALAVSHTGRSKSVVEAMRIARERGAITIGVTAAAKSPLLKHCSYALLTGTVDDTTAGDIISRRIAEQTVLETLYLCTVDNNEKDIEEVKKQGAKVIEQMTKLSNEDSEVKV</sequence>
<dbReference type="GO" id="GO:0003700">
    <property type="term" value="F:DNA-binding transcription factor activity"/>
    <property type="evidence" value="ECO:0007669"/>
    <property type="project" value="InterPro"/>
</dbReference>
<accession>A0A498CU84</accession>
<gene>
    <name evidence="6" type="ORF">D4A47_09055</name>
</gene>
<dbReference type="Gene3D" id="1.10.10.10">
    <property type="entry name" value="Winged helix-like DNA-binding domain superfamily/Winged helix DNA-binding domain"/>
    <property type="match status" value="1"/>
</dbReference>
<dbReference type="InterPro" id="IPR046348">
    <property type="entry name" value="SIS_dom_sf"/>
</dbReference>
<dbReference type="InterPro" id="IPR001347">
    <property type="entry name" value="SIS_dom"/>
</dbReference>
<dbReference type="SUPFAM" id="SSF46689">
    <property type="entry name" value="Homeodomain-like"/>
    <property type="match status" value="1"/>
</dbReference>
<dbReference type="Proteomes" id="UP000276301">
    <property type="component" value="Unassembled WGS sequence"/>
</dbReference>
<dbReference type="GO" id="GO:0003677">
    <property type="term" value="F:DNA binding"/>
    <property type="evidence" value="ECO:0007669"/>
    <property type="project" value="UniProtKB-KW"/>
</dbReference>